<dbReference type="AlphaFoldDB" id="A0AAI9FTY9"/>
<evidence type="ECO:0000313" key="2">
    <source>
        <dbReference type="Proteomes" id="UP001218208"/>
    </source>
</evidence>
<dbReference type="Proteomes" id="UP001218208">
    <property type="component" value="Unassembled WGS sequence"/>
</dbReference>
<sequence>MLVVAAPAVALTPCGNCGSDEVRMRARGSAGSRRTAQVVCARCSSYSELCVGAYAEDQAARSWERKPHVVPAPPAARVVRGRVPMPEPTLVRDPLELIARMLVGGSFREPSEGRSTMPPLAAADIAGAVGMMRDSVAKQAVLAVALRGQGVSLSSLGRSLARRVMRQIQWQRRFGAKPALRMDDPADRWRMRLVLQDAVNDLVWPEGKIAAQDAAKAAKMRKGDYLRVYGIAAATLRQALEDGRKEFSGRVFNR</sequence>
<organism evidence="1 2">
    <name type="scientific">Stenotrophomonas maltophilia</name>
    <name type="common">Pseudomonas maltophilia</name>
    <name type="synonym">Xanthomonas maltophilia</name>
    <dbReference type="NCBI Taxonomy" id="40324"/>
    <lineage>
        <taxon>Bacteria</taxon>
        <taxon>Pseudomonadati</taxon>
        <taxon>Pseudomonadota</taxon>
        <taxon>Gammaproteobacteria</taxon>
        <taxon>Lysobacterales</taxon>
        <taxon>Lysobacteraceae</taxon>
        <taxon>Stenotrophomonas</taxon>
        <taxon>Stenotrophomonas maltophilia group</taxon>
    </lineage>
</organism>
<proteinExistence type="predicted"/>
<protein>
    <submittedName>
        <fullName evidence="1">Uncharacterized protein</fullName>
    </submittedName>
</protein>
<gene>
    <name evidence="1" type="ORF">QEG23_001025</name>
</gene>
<dbReference type="EMBL" id="ABLOJW010000004">
    <property type="protein sequence ID" value="EKT4091540.1"/>
    <property type="molecule type" value="Genomic_DNA"/>
</dbReference>
<accession>A0AAI9FTY9</accession>
<name>A0AAI9FTY9_STEMA</name>
<comment type="caution">
    <text evidence="1">The sequence shown here is derived from an EMBL/GenBank/DDBJ whole genome shotgun (WGS) entry which is preliminary data.</text>
</comment>
<evidence type="ECO:0000313" key="1">
    <source>
        <dbReference type="EMBL" id="EKT4091540.1"/>
    </source>
</evidence>
<reference evidence="1" key="1">
    <citation type="submission" date="2022-07" db="EMBL/GenBank/DDBJ databases">
        <authorList>
            <consortium name="DAFM: The Division of Animal and Food Microbiology"/>
        </authorList>
    </citation>
    <scope>NUCLEOTIDE SEQUENCE</scope>
    <source>
        <strain evidence="1">19MO01SH01-2</strain>
    </source>
</reference>